<organism evidence="5 6">
    <name type="scientific">Ustilaginoidea virens</name>
    <name type="common">Rice false smut fungus</name>
    <name type="synonym">Villosiclava virens</name>
    <dbReference type="NCBI Taxonomy" id="1159556"/>
    <lineage>
        <taxon>Eukaryota</taxon>
        <taxon>Fungi</taxon>
        <taxon>Dikarya</taxon>
        <taxon>Ascomycota</taxon>
        <taxon>Pezizomycotina</taxon>
        <taxon>Sordariomycetes</taxon>
        <taxon>Hypocreomycetidae</taxon>
        <taxon>Hypocreales</taxon>
        <taxon>Clavicipitaceae</taxon>
        <taxon>Ustilaginoidea</taxon>
    </lineage>
</organism>
<name>A0A1B5L832_USTVR</name>
<accession>A0A1B5L832</accession>
<feature type="compositionally biased region" description="Low complexity" evidence="2">
    <location>
        <begin position="94"/>
        <end position="103"/>
    </location>
</feature>
<proteinExistence type="inferred from homology"/>
<dbReference type="AlphaFoldDB" id="A0A1B5L832"/>
<dbReference type="PANTHER" id="PTHR12072">
    <property type="entry name" value="CWF19, CELL CYCLE CONTROL PROTEIN"/>
    <property type="match status" value="1"/>
</dbReference>
<evidence type="ECO:0000313" key="6">
    <source>
        <dbReference type="Proteomes" id="UP000054053"/>
    </source>
</evidence>
<feature type="compositionally biased region" description="Low complexity" evidence="2">
    <location>
        <begin position="253"/>
        <end position="286"/>
    </location>
</feature>
<sequence>MDGLAEFEKALAAEKAGREKAGRDGDQQRHSKDRHHRRHHDRHRHRRRHHDDEADADADRRSKRSRHHSRPDEDDPLSWQDVHRRRSQTDQPEASAAAPARDAWMTAPSALQVEHVHRAQPRTRTTPPEKPKRVIHSRELNRRLGSTDDDDGGRHHHSPGSPTMTTEHKADYVFGDAGSSWRMTKLRGVYSTAEMSGRPVDDVAVERYGSLREFDAACEEKEEMGRRKIYGSGYKEKDVPTGDLHRARAQQPQEVAAASDEAEAAAADPPPRGGAAAVVPQAPADQTSLNRLRAQMMRAKMRNAPNAAQLEEEYNRASCGLAPASQEGAAAAVVLGAMHTRQLAGPRGEVRPVASRRGRERGLVEDNPDMTLDDMVREERRTKNQAGGEGLRLAQRIARDGGYANDLEYLDENADKLASRVHRSGEDLKNAAVAEFRRLGRALDACSLCHREDEGRPPAAPVVSLGTRVFLTLAPEPEIAPGGAVIVPIAHRTNLVECEDDEWEELRNFMKSLTRMYHDQGRAVVFYENAAFPARRLHAAMVAVPIPYADGALAPAYFSEAFLSADDEWAQHRKVIDTAASARHMGRAAFRKSIPAEMPYFHAWFSLDGGLGHIVENAQRWPSGDMFAREVLGGIVGAEPHVIRKQGRWDRHDARVGAWKVSWTKFDWTRLLT</sequence>
<dbReference type="Pfam" id="PF04676">
    <property type="entry name" value="CwfJ_C_2"/>
    <property type="match status" value="1"/>
</dbReference>
<feature type="region of interest" description="Disordered" evidence="2">
    <location>
        <begin position="246"/>
        <end position="286"/>
    </location>
</feature>
<feature type="region of interest" description="Disordered" evidence="2">
    <location>
        <begin position="1"/>
        <end position="168"/>
    </location>
</feature>
<dbReference type="GO" id="GO:0071014">
    <property type="term" value="C:post-mRNA release spliceosomal complex"/>
    <property type="evidence" value="ECO:0007669"/>
    <property type="project" value="TreeGrafter"/>
</dbReference>
<gene>
    <name evidence="5" type="ORF">UVI_02053280</name>
</gene>
<evidence type="ECO:0000259" key="4">
    <source>
        <dbReference type="Pfam" id="PF04677"/>
    </source>
</evidence>
<dbReference type="InterPro" id="IPR006767">
    <property type="entry name" value="Cwf19-like_C_dom-2"/>
</dbReference>
<dbReference type="GO" id="GO:0000398">
    <property type="term" value="P:mRNA splicing, via spliceosome"/>
    <property type="evidence" value="ECO:0007669"/>
    <property type="project" value="TreeGrafter"/>
</dbReference>
<feature type="compositionally biased region" description="Basic residues" evidence="2">
    <location>
        <begin position="31"/>
        <end position="49"/>
    </location>
</feature>
<evidence type="ECO:0000256" key="1">
    <source>
        <dbReference type="ARBA" id="ARBA00006795"/>
    </source>
</evidence>
<dbReference type="InterPro" id="IPR006768">
    <property type="entry name" value="Cwf19-like_C_dom-1"/>
</dbReference>
<comment type="similarity">
    <text evidence="1">Belongs to the CWF19 family.</text>
</comment>
<dbReference type="Pfam" id="PF04677">
    <property type="entry name" value="CwfJ_C_1"/>
    <property type="match status" value="1"/>
</dbReference>
<dbReference type="Proteomes" id="UP000054053">
    <property type="component" value="Unassembled WGS sequence"/>
</dbReference>
<protein>
    <recommendedName>
        <fullName evidence="7">Cell cycle control protein</fullName>
    </recommendedName>
</protein>
<evidence type="ECO:0000313" key="5">
    <source>
        <dbReference type="EMBL" id="GAO19862.1"/>
    </source>
</evidence>
<feature type="domain" description="Cwf19-like C-terminal" evidence="4">
    <location>
        <begin position="437"/>
        <end position="559"/>
    </location>
</feature>
<evidence type="ECO:0000259" key="3">
    <source>
        <dbReference type="Pfam" id="PF04676"/>
    </source>
</evidence>
<dbReference type="PANTHER" id="PTHR12072:SF5">
    <property type="entry name" value="CWF19-LIKE PROTEIN 2"/>
    <property type="match status" value="1"/>
</dbReference>
<feature type="domain" description="Cwf19-like protein C-terminal" evidence="3">
    <location>
        <begin position="568"/>
        <end position="669"/>
    </location>
</feature>
<evidence type="ECO:0000256" key="2">
    <source>
        <dbReference type="SAM" id="MobiDB-lite"/>
    </source>
</evidence>
<evidence type="ECO:0008006" key="7">
    <source>
        <dbReference type="Google" id="ProtNLM"/>
    </source>
</evidence>
<dbReference type="InterPro" id="IPR040194">
    <property type="entry name" value="Cwf19-like"/>
</dbReference>
<comment type="caution">
    <text evidence="5">The sequence shown here is derived from an EMBL/GenBank/DDBJ whole genome shotgun (WGS) entry which is preliminary data.</text>
</comment>
<feature type="compositionally biased region" description="Basic and acidic residues" evidence="2">
    <location>
        <begin position="127"/>
        <end position="146"/>
    </location>
</feature>
<feature type="compositionally biased region" description="Basic and acidic residues" evidence="2">
    <location>
        <begin position="1"/>
        <end position="30"/>
    </location>
</feature>
<dbReference type="EMBL" id="BBTG02000041">
    <property type="protein sequence ID" value="GAO19862.1"/>
    <property type="molecule type" value="Genomic_DNA"/>
</dbReference>
<reference evidence="6" key="1">
    <citation type="journal article" date="2016" name="Genome Announc.">
        <title>Genome sequence of Ustilaginoidea virens IPU010, a rice pathogenic fungus causing false smut.</title>
        <authorList>
            <person name="Kumagai T."/>
            <person name="Ishii T."/>
            <person name="Terai G."/>
            <person name="Umemura M."/>
            <person name="Machida M."/>
            <person name="Asai K."/>
        </authorList>
    </citation>
    <scope>NUCLEOTIDE SEQUENCE [LARGE SCALE GENOMIC DNA]</scope>
    <source>
        <strain evidence="6">IPU010</strain>
    </source>
</reference>